<dbReference type="Gene3D" id="2.60.270.50">
    <property type="match status" value="1"/>
</dbReference>
<keyword evidence="2" id="KW-1185">Reference proteome</keyword>
<organism evidence="1 2">
    <name type="scientific">Lentinus tigrinus ALCF2SS1-6</name>
    <dbReference type="NCBI Taxonomy" id="1328759"/>
    <lineage>
        <taxon>Eukaryota</taxon>
        <taxon>Fungi</taxon>
        <taxon>Dikarya</taxon>
        <taxon>Basidiomycota</taxon>
        <taxon>Agaricomycotina</taxon>
        <taxon>Agaricomycetes</taxon>
        <taxon>Polyporales</taxon>
        <taxon>Polyporaceae</taxon>
        <taxon>Lentinus</taxon>
    </lineage>
</organism>
<gene>
    <name evidence="1" type="ORF">L227DRAFT_307831</name>
</gene>
<dbReference type="Proteomes" id="UP000313359">
    <property type="component" value="Unassembled WGS sequence"/>
</dbReference>
<protein>
    <submittedName>
        <fullName evidence="1">Uncharacterized protein</fullName>
    </submittedName>
</protein>
<reference evidence="1" key="1">
    <citation type="journal article" date="2018" name="Genome Biol. Evol.">
        <title>Genomics and development of Lentinus tigrinus, a white-rot wood-decaying mushroom with dimorphic fruiting bodies.</title>
        <authorList>
            <person name="Wu B."/>
            <person name="Xu Z."/>
            <person name="Knudson A."/>
            <person name="Carlson A."/>
            <person name="Chen N."/>
            <person name="Kovaka S."/>
            <person name="LaButti K."/>
            <person name="Lipzen A."/>
            <person name="Pennachio C."/>
            <person name="Riley R."/>
            <person name="Schakwitz W."/>
            <person name="Umezawa K."/>
            <person name="Ohm R.A."/>
            <person name="Grigoriev I.V."/>
            <person name="Nagy L.G."/>
            <person name="Gibbons J."/>
            <person name="Hibbett D."/>
        </authorList>
    </citation>
    <scope>NUCLEOTIDE SEQUENCE [LARGE SCALE GENOMIC DNA]</scope>
    <source>
        <strain evidence="1">ALCF2SS1-6</strain>
    </source>
</reference>
<dbReference type="AlphaFoldDB" id="A0A5C2RWJ4"/>
<evidence type="ECO:0000313" key="1">
    <source>
        <dbReference type="EMBL" id="RPD55320.1"/>
    </source>
</evidence>
<dbReference type="EMBL" id="ML122296">
    <property type="protein sequence ID" value="RPD55320.1"/>
    <property type="molecule type" value="Genomic_DNA"/>
</dbReference>
<dbReference type="OrthoDB" id="2751443at2759"/>
<evidence type="ECO:0000313" key="2">
    <source>
        <dbReference type="Proteomes" id="UP000313359"/>
    </source>
</evidence>
<accession>A0A5C2RWJ4</accession>
<dbReference type="STRING" id="1328759.A0A5C2RWJ4"/>
<name>A0A5C2RWJ4_9APHY</name>
<proteinExistence type="predicted"/>
<sequence>MPFISPEYLPPTPSALKANSRWLQITILNRTHFTLQYIDTYFTSGEYFTRPTDVAPMSDMMFSALSNEFLAGCRGGTRFRIHLEDGTFRDLAIGWANPPIGRYKAGVVFGRSPRVACEYASSSGEVVVSPWTWDRNVEGKSVAFELRITVEPGLNPVFLVEEVVMLS</sequence>